<dbReference type="PANTHER" id="PTHR33420">
    <property type="entry name" value="FIMBRIAL SUBUNIT ELFA-RELATED"/>
    <property type="match status" value="1"/>
</dbReference>
<name>A0A3S0S3M1_9GAMM</name>
<feature type="signal peptide" evidence="5">
    <location>
        <begin position="1"/>
        <end position="24"/>
    </location>
</feature>
<evidence type="ECO:0000256" key="2">
    <source>
        <dbReference type="ARBA" id="ARBA00006671"/>
    </source>
</evidence>
<keyword evidence="8" id="KW-1185">Reference proteome</keyword>
<dbReference type="AlphaFoldDB" id="A0A3S0S3M1"/>
<comment type="similarity">
    <text evidence="2">Belongs to the fimbrial protein family.</text>
</comment>
<dbReference type="EMBL" id="RYZR01000005">
    <property type="protein sequence ID" value="RUL64067.1"/>
    <property type="molecule type" value="Genomic_DNA"/>
</dbReference>
<sequence>MKHIKLASALVVAMGIAAAGVASAAASTGGTITFTGAVTDQTCTVTGGAGTNGGSGNFTVALDPVPASDLAVATDVAGNKTFQVIIGGPNQTTCEDGKVATMSFVPSSPQVDAATGALKNALSGQATNTEVQVLDSTGTAIVLNDPANGVTFPAIVNNTATADFQAQYLAVGGGATAGLVSTDVLYQVVYN</sequence>
<dbReference type="OrthoDB" id="5957810at2"/>
<feature type="domain" description="Fimbrial-type adhesion" evidence="6">
    <location>
        <begin position="32"/>
        <end position="190"/>
    </location>
</feature>
<keyword evidence="4" id="KW-0281">Fimbrium</keyword>
<reference evidence="7 8" key="1">
    <citation type="submission" date="2018-12" db="EMBL/GenBank/DDBJ databases">
        <title>Dyella dinghuensis sp. nov. DHOA06 and Dyella choica sp. nov. 4M-K27, isolated from forest soil.</title>
        <authorList>
            <person name="Qiu L.-H."/>
            <person name="Gao Z.-H."/>
        </authorList>
    </citation>
    <scope>NUCLEOTIDE SEQUENCE [LARGE SCALE GENOMIC DNA]</scope>
    <source>
        <strain evidence="7 8">DHOA06</strain>
    </source>
</reference>
<evidence type="ECO:0000256" key="5">
    <source>
        <dbReference type="SAM" id="SignalP"/>
    </source>
</evidence>
<dbReference type="InterPro" id="IPR000259">
    <property type="entry name" value="Adhesion_dom_fimbrial"/>
</dbReference>
<dbReference type="PANTHER" id="PTHR33420:SF3">
    <property type="entry name" value="FIMBRIAL SUBUNIT ELFA"/>
    <property type="match status" value="1"/>
</dbReference>
<comment type="subcellular location">
    <subcellularLocation>
        <location evidence="1">Fimbrium</location>
    </subcellularLocation>
</comment>
<dbReference type="RefSeq" id="WP_126673346.1">
    <property type="nucleotide sequence ID" value="NZ_RYZR01000005.1"/>
</dbReference>
<evidence type="ECO:0000256" key="1">
    <source>
        <dbReference type="ARBA" id="ARBA00004561"/>
    </source>
</evidence>
<dbReference type="InterPro" id="IPR036937">
    <property type="entry name" value="Adhesion_dom_fimbrial_sf"/>
</dbReference>
<proteinExistence type="inferred from homology"/>
<evidence type="ECO:0000256" key="4">
    <source>
        <dbReference type="ARBA" id="ARBA00023263"/>
    </source>
</evidence>
<dbReference type="GO" id="GO:0009289">
    <property type="term" value="C:pilus"/>
    <property type="evidence" value="ECO:0007669"/>
    <property type="project" value="UniProtKB-SubCell"/>
</dbReference>
<comment type="caution">
    <text evidence="7">The sequence shown here is derived from an EMBL/GenBank/DDBJ whole genome shotgun (WGS) entry which is preliminary data.</text>
</comment>
<gene>
    <name evidence="7" type="ORF">EKH79_08380</name>
</gene>
<dbReference type="InterPro" id="IPR050263">
    <property type="entry name" value="Bact_Fimbrial_Adh_Pro"/>
</dbReference>
<dbReference type="InterPro" id="IPR008966">
    <property type="entry name" value="Adhesion_dom_sf"/>
</dbReference>
<dbReference type="Gene3D" id="2.60.40.1090">
    <property type="entry name" value="Fimbrial-type adhesion domain"/>
    <property type="match status" value="1"/>
</dbReference>
<dbReference type="GO" id="GO:0043709">
    <property type="term" value="P:cell adhesion involved in single-species biofilm formation"/>
    <property type="evidence" value="ECO:0007669"/>
    <property type="project" value="TreeGrafter"/>
</dbReference>
<dbReference type="Pfam" id="PF00419">
    <property type="entry name" value="Fimbrial"/>
    <property type="match status" value="1"/>
</dbReference>
<evidence type="ECO:0000259" key="6">
    <source>
        <dbReference type="Pfam" id="PF00419"/>
    </source>
</evidence>
<dbReference type="Proteomes" id="UP000267077">
    <property type="component" value="Unassembled WGS sequence"/>
</dbReference>
<keyword evidence="3 5" id="KW-0732">Signal</keyword>
<protein>
    <submittedName>
        <fullName evidence="7">Type 1 fimbrial protein</fullName>
    </submittedName>
</protein>
<organism evidence="7 8">
    <name type="scientific">Dyella dinghuensis</name>
    <dbReference type="NCBI Taxonomy" id="1920169"/>
    <lineage>
        <taxon>Bacteria</taxon>
        <taxon>Pseudomonadati</taxon>
        <taxon>Pseudomonadota</taxon>
        <taxon>Gammaproteobacteria</taxon>
        <taxon>Lysobacterales</taxon>
        <taxon>Rhodanobacteraceae</taxon>
        <taxon>Dyella</taxon>
    </lineage>
</organism>
<evidence type="ECO:0000313" key="8">
    <source>
        <dbReference type="Proteomes" id="UP000267077"/>
    </source>
</evidence>
<evidence type="ECO:0000256" key="3">
    <source>
        <dbReference type="ARBA" id="ARBA00022729"/>
    </source>
</evidence>
<dbReference type="SUPFAM" id="SSF49401">
    <property type="entry name" value="Bacterial adhesins"/>
    <property type="match status" value="1"/>
</dbReference>
<feature type="chain" id="PRO_5018553131" evidence="5">
    <location>
        <begin position="25"/>
        <end position="191"/>
    </location>
</feature>
<evidence type="ECO:0000313" key="7">
    <source>
        <dbReference type="EMBL" id="RUL64067.1"/>
    </source>
</evidence>
<accession>A0A3S0S3M1</accession>